<dbReference type="EMBL" id="PUIA01000037">
    <property type="protein sequence ID" value="PQO31277.1"/>
    <property type="molecule type" value="Genomic_DNA"/>
</dbReference>
<name>A0A2S8FGJ3_9BACT</name>
<evidence type="ECO:0000313" key="2">
    <source>
        <dbReference type="Proteomes" id="UP000240009"/>
    </source>
</evidence>
<organism evidence="1 2">
    <name type="scientific">Blastopirellula marina</name>
    <dbReference type="NCBI Taxonomy" id="124"/>
    <lineage>
        <taxon>Bacteria</taxon>
        <taxon>Pseudomonadati</taxon>
        <taxon>Planctomycetota</taxon>
        <taxon>Planctomycetia</taxon>
        <taxon>Pirellulales</taxon>
        <taxon>Pirellulaceae</taxon>
        <taxon>Blastopirellula</taxon>
    </lineage>
</organism>
<dbReference type="Proteomes" id="UP000240009">
    <property type="component" value="Unassembled WGS sequence"/>
</dbReference>
<dbReference type="RefSeq" id="WP_105353963.1">
    <property type="nucleotide sequence ID" value="NZ_PUIA01000037.1"/>
</dbReference>
<dbReference type="AlphaFoldDB" id="A0A2S8FGJ3"/>
<protein>
    <submittedName>
        <fullName evidence="1">Uncharacterized protein</fullName>
    </submittedName>
</protein>
<sequence>MFEWLRSIFSSAPVCPVNDEERQWLEERFEWLIEEFGIQRLRRATTVLPTTEFFPSQWHGTEDDVHQILLVVAEHMDVDPDYVRVTFYSEGPAPIEGMAREGSLGTYNESEDWDFYDIRINTDAIDDPLGIVSTMAHELGHVRLLGEERIWAEAPDNEPLTDLTTVFFGLGILRANSVIRQKSVGGGSSLSRSGYLSMNMLGYALALYALARKETNPTWLKHLRPDVRWACRNTLRLKLQEESNIETL</sequence>
<dbReference type="OrthoDB" id="2041998at2"/>
<dbReference type="SUPFAM" id="SSF55486">
    <property type="entry name" value="Metalloproteases ('zincins'), catalytic domain"/>
    <property type="match status" value="1"/>
</dbReference>
<reference evidence="1 2" key="1">
    <citation type="submission" date="2018-02" db="EMBL/GenBank/DDBJ databases">
        <title>Comparative genomes isolates from brazilian mangrove.</title>
        <authorList>
            <person name="Araujo J.E."/>
            <person name="Taketani R.G."/>
            <person name="Silva M.C.P."/>
            <person name="Loureco M.V."/>
            <person name="Andreote F.D."/>
        </authorList>
    </citation>
    <scope>NUCLEOTIDE SEQUENCE [LARGE SCALE GENOMIC DNA]</scope>
    <source>
        <strain evidence="1 2">HEX-2 MGV</strain>
    </source>
</reference>
<accession>A0A2S8FGJ3</accession>
<gene>
    <name evidence="1" type="ORF">C5Y96_13105</name>
</gene>
<proteinExistence type="predicted"/>
<evidence type="ECO:0000313" key="1">
    <source>
        <dbReference type="EMBL" id="PQO31277.1"/>
    </source>
</evidence>
<comment type="caution">
    <text evidence="1">The sequence shown here is derived from an EMBL/GenBank/DDBJ whole genome shotgun (WGS) entry which is preliminary data.</text>
</comment>